<proteinExistence type="predicted"/>
<dbReference type="HOGENOM" id="CLU_038628_6_2_1"/>
<dbReference type="PANTHER" id="PTHR19143">
    <property type="entry name" value="FIBRINOGEN/TENASCIN/ANGIOPOEITIN"/>
    <property type="match status" value="1"/>
</dbReference>
<dbReference type="InterPro" id="IPR036056">
    <property type="entry name" value="Fibrinogen-like_C"/>
</dbReference>
<dbReference type="InterPro" id="IPR050373">
    <property type="entry name" value="Fibrinogen_C-term_domain"/>
</dbReference>
<dbReference type="EMBL" id="JH816290">
    <property type="protein sequence ID" value="EKC43082.1"/>
    <property type="molecule type" value="Genomic_DNA"/>
</dbReference>
<reference evidence="1" key="1">
    <citation type="journal article" date="2012" name="Nature">
        <title>The oyster genome reveals stress adaptation and complexity of shell formation.</title>
        <authorList>
            <person name="Zhang G."/>
            <person name="Fang X."/>
            <person name="Guo X."/>
            <person name="Li L."/>
            <person name="Luo R."/>
            <person name="Xu F."/>
            <person name="Yang P."/>
            <person name="Zhang L."/>
            <person name="Wang X."/>
            <person name="Qi H."/>
            <person name="Xiong Z."/>
            <person name="Que H."/>
            <person name="Xie Y."/>
            <person name="Holland P.W."/>
            <person name="Paps J."/>
            <person name="Zhu Y."/>
            <person name="Wu F."/>
            <person name="Chen Y."/>
            <person name="Wang J."/>
            <person name="Peng C."/>
            <person name="Meng J."/>
            <person name="Yang L."/>
            <person name="Liu J."/>
            <person name="Wen B."/>
            <person name="Zhang N."/>
            <person name="Huang Z."/>
            <person name="Zhu Q."/>
            <person name="Feng Y."/>
            <person name="Mount A."/>
            <person name="Hedgecock D."/>
            <person name="Xu Z."/>
            <person name="Liu Y."/>
            <person name="Domazet-Loso T."/>
            <person name="Du Y."/>
            <person name="Sun X."/>
            <person name="Zhang S."/>
            <person name="Liu B."/>
            <person name="Cheng P."/>
            <person name="Jiang X."/>
            <person name="Li J."/>
            <person name="Fan D."/>
            <person name="Wang W."/>
            <person name="Fu W."/>
            <person name="Wang T."/>
            <person name="Wang B."/>
            <person name="Zhang J."/>
            <person name="Peng Z."/>
            <person name="Li Y."/>
            <person name="Li N."/>
            <person name="Wang J."/>
            <person name="Chen M."/>
            <person name="He Y."/>
            <person name="Tan F."/>
            <person name="Song X."/>
            <person name="Zheng Q."/>
            <person name="Huang R."/>
            <person name="Yang H."/>
            <person name="Du X."/>
            <person name="Chen L."/>
            <person name="Yang M."/>
            <person name="Gaffney P.M."/>
            <person name="Wang S."/>
            <person name="Luo L."/>
            <person name="She Z."/>
            <person name="Ming Y."/>
            <person name="Huang W."/>
            <person name="Zhang S."/>
            <person name="Huang B."/>
            <person name="Zhang Y."/>
            <person name="Qu T."/>
            <person name="Ni P."/>
            <person name="Miao G."/>
            <person name="Wang J."/>
            <person name="Wang Q."/>
            <person name="Steinberg C.E."/>
            <person name="Wang H."/>
            <person name="Li N."/>
            <person name="Qian L."/>
            <person name="Zhang G."/>
            <person name="Li Y."/>
            <person name="Yang H."/>
            <person name="Liu X."/>
            <person name="Wang J."/>
            <person name="Yin Y."/>
            <person name="Wang J."/>
        </authorList>
    </citation>
    <scope>NUCLEOTIDE SEQUENCE [LARGE SCALE GENOMIC DNA]</scope>
    <source>
        <strain evidence="1">05x7-T-G4-1.051#20</strain>
    </source>
</reference>
<protein>
    <submittedName>
        <fullName evidence="1">Angiopoietin-related protein 1</fullName>
    </submittedName>
</protein>
<sequence>MVSRIVIFIQAVLQISSCSFGQVIQQRFDGSVDFYRNWADYKAGFGSIDSEFWLGNDNLHELTSVLGYTRLRIELQAFDGREGHIEFSFSIDDESLQYMIHVSMISGNIPDRFRLANNAPFSTLDRDNDGHNGKVCTTDHHGGWWYARDAFCTEANLNGVYFDTYILERTGIYWFGFAGTSYNTIKGVRMMLRKP</sequence>
<dbReference type="GO" id="GO:0005615">
    <property type="term" value="C:extracellular space"/>
    <property type="evidence" value="ECO:0007669"/>
    <property type="project" value="TreeGrafter"/>
</dbReference>
<organism evidence="1">
    <name type="scientific">Magallana gigas</name>
    <name type="common">Pacific oyster</name>
    <name type="synonym">Crassostrea gigas</name>
    <dbReference type="NCBI Taxonomy" id="29159"/>
    <lineage>
        <taxon>Eukaryota</taxon>
        <taxon>Metazoa</taxon>
        <taxon>Spiralia</taxon>
        <taxon>Lophotrochozoa</taxon>
        <taxon>Mollusca</taxon>
        <taxon>Bivalvia</taxon>
        <taxon>Autobranchia</taxon>
        <taxon>Pteriomorphia</taxon>
        <taxon>Ostreida</taxon>
        <taxon>Ostreoidea</taxon>
        <taxon>Ostreidae</taxon>
        <taxon>Magallana</taxon>
    </lineage>
</organism>
<dbReference type="AlphaFoldDB" id="K1R1H0"/>
<dbReference type="PROSITE" id="PS51406">
    <property type="entry name" value="FIBRINOGEN_C_2"/>
    <property type="match status" value="1"/>
</dbReference>
<accession>K1R1H0</accession>
<name>K1R1H0_MAGGI</name>
<dbReference type="Gene3D" id="3.90.215.10">
    <property type="entry name" value="Gamma Fibrinogen, chain A, domain 1"/>
    <property type="match status" value="1"/>
</dbReference>
<dbReference type="InterPro" id="IPR014716">
    <property type="entry name" value="Fibrinogen_a/b/g_C_1"/>
</dbReference>
<dbReference type="Pfam" id="PF00147">
    <property type="entry name" value="Fibrinogen_C"/>
    <property type="match status" value="1"/>
</dbReference>
<dbReference type="PANTHER" id="PTHR19143:SF327">
    <property type="entry name" value="FI21813P1-RELATED"/>
    <property type="match status" value="1"/>
</dbReference>
<dbReference type="InterPro" id="IPR002181">
    <property type="entry name" value="Fibrinogen_a/b/g_C_dom"/>
</dbReference>
<dbReference type="CDD" id="cd00087">
    <property type="entry name" value="FReD"/>
    <property type="match status" value="1"/>
</dbReference>
<evidence type="ECO:0000313" key="1">
    <source>
        <dbReference type="EMBL" id="EKC43082.1"/>
    </source>
</evidence>
<dbReference type="SUPFAM" id="SSF56496">
    <property type="entry name" value="Fibrinogen C-terminal domain-like"/>
    <property type="match status" value="1"/>
</dbReference>
<dbReference type="InParanoid" id="K1R1H0"/>
<dbReference type="SMART" id="SM00186">
    <property type="entry name" value="FBG"/>
    <property type="match status" value="1"/>
</dbReference>
<gene>
    <name evidence="1" type="ORF">CGI_10015541</name>
</gene>